<proteinExistence type="predicted"/>
<comment type="caution">
    <text evidence="2">The sequence shown here is derived from an EMBL/GenBank/DDBJ whole genome shotgun (WGS) entry which is preliminary data.</text>
</comment>
<feature type="compositionally biased region" description="Low complexity" evidence="1">
    <location>
        <begin position="451"/>
        <end position="465"/>
    </location>
</feature>
<keyword evidence="3" id="KW-1185">Reference proteome</keyword>
<evidence type="ECO:0000313" key="2">
    <source>
        <dbReference type="EMBL" id="GHI74460.1"/>
    </source>
</evidence>
<organism evidence="2 3">
    <name type="scientific">Streptomyces spororaveus</name>
    <dbReference type="NCBI Taxonomy" id="284039"/>
    <lineage>
        <taxon>Bacteria</taxon>
        <taxon>Bacillati</taxon>
        <taxon>Actinomycetota</taxon>
        <taxon>Actinomycetes</taxon>
        <taxon>Kitasatosporales</taxon>
        <taxon>Streptomycetaceae</taxon>
        <taxon>Streptomyces</taxon>
    </lineage>
</organism>
<dbReference type="Gene3D" id="1.25.40.10">
    <property type="entry name" value="Tetratricopeptide repeat domain"/>
    <property type="match status" value="1"/>
</dbReference>
<dbReference type="InterPro" id="IPR011990">
    <property type="entry name" value="TPR-like_helical_dom_sf"/>
</dbReference>
<dbReference type="Proteomes" id="UP000608522">
    <property type="component" value="Unassembled WGS sequence"/>
</dbReference>
<protein>
    <recommendedName>
        <fullName evidence="4">Helix-turn-helix protein</fullName>
    </recommendedName>
</protein>
<gene>
    <name evidence="2" type="ORF">Sspor_00210</name>
</gene>
<evidence type="ECO:0008006" key="4">
    <source>
        <dbReference type="Google" id="ProtNLM"/>
    </source>
</evidence>
<evidence type="ECO:0000313" key="3">
    <source>
        <dbReference type="Proteomes" id="UP000608522"/>
    </source>
</evidence>
<dbReference type="EMBL" id="BNED01000001">
    <property type="protein sequence ID" value="GHI74460.1"/>
    <property type="molecule type" value="Genomic_DNA"/>
</dbReference>
<reference evidence="3" key="1">
    <citation type="submission" date="2023-07" db="EMBL/GenBank/DDBJ databases">
        <title>Whole genome shotgun sequence of Streptomyces spororaveus NBRC 15456.</title>
        <authorList>
            <person name="Komaki H."/>
            <person name="Tamura T."/>
        </authorList>
    </citation>
    <scope>NUCLEOTIDE SEQUENCE [LARGE SCALE GENOMIC DNA]</scope>
    <source>
        <strain evidence="3">NBRC 15456</strain>
    </source>
</reference>
<feature type="region of interest" description="Disordered" evidence="1">
    <location>
        <begin position="445"/>
        <end position="465"/>
    </location>
</feature>
<evidence type="ECO:0000256" key="1">
    <source>
        <dbReference type="SAM" id="MobiDB-lite"/>
    </source>
</evidence>
<accession>A0ABQ3T363</accession>
<sequence>MDTRAQARGSAKRVMTGLGSLDPEYAALVAGLAVFRSGRLQGRPSDRALAEAAGVSATTIGHWLRGNRFPQEIDPLLALVRAVRAEAAGAGLAGDSTAAAVLDAERWRRAYQDEARRRADATRGAVEAGQSRAVLERMRPGRLLSEVTDPFAFGLEVHRAIDTGPRSGGMPLPVLPAYVPRQHDQALAEVVAQAAAGENRIAVLVGGSSTGKTRACWEALHLLRERDEPWRLWHPIDPTRSGAALAELADLAPYTVVWLNEAQLYLEPDGDGEKVAAGLRALLRNPGRGPALVLATLWPDHWDTLTTRIHPDVHAQARELLDGHRITVPDAFTGRDLAALAETAGSDPRLGEAAELATDGQITQYLAGVPVLLDRYHNAPPATRALIHAAMDARRLGAGLRNSLAWLAKAAPGYLTDTEWDHTGDDWLKHALDYVTTPCNGIPGILSPVKTGTPRNQRNQRTTTGQGPLYRLADYLDQHGRRHRAETIPPIDFWTAAAEHAHPADLTALGNAAWRRGLYRDAAQLHKHATTHGNPRAAAELVIRFHALHPTDHRPAHHAAAYVADDPYLAWLLDVMRDPGAQEQAAAWLVRNPAVRVSLDYPDSAAQLLNAMREAGAQKQAVALAKWAAARVSLNYPDSAVKLLNAMREAGAQEPALALAERAATRVSLDYPDSAAQLLNAMREAGAQKQAVALAERAAACVSLDYPHAVAELLEAMRRAGAQEPAVALAERAAAHDFPRDPHAVALLLNAMREAGAQESAVVLAERAAACVSLDYPHAVAELLEAMRRAGAQEPAVALAERAAAHDFPRDPHAVALLLNATREAGVLEQAVVLAERAATDVSLDNACAVAVLLEAMRRAGVLEQAVVLAERAATDVSLDNACAVAELLEAMRRAGAQEPAVALAERAATDVSLDNPRAVAQLLKTMWTAGGWKSAVALAERATAHVSLDEWYAVAQLLEAMRTAGGRKSAVALAERATARVSLYTPIAVAALLDAMREAWMLEQAVALAERATVHVSLDNPYTAARLLEAMRKAGAQEQVVAFAERLPATGCFDVFIGVGNHEKQFRFGREPDGSAAVPWTWDDLE</sequence>
<name>A0ABQ3T363_9ACTN</name>